<sequence>MKALMLLMLCLLSSAALALEKGERLESWTLLDQFEQPYTLDNQLQVLLVARDMEGAEMLEAALQGQPKGYLQQRNAVFLADISKMPSLIAKMFAVPAMRDYNYRVLLDRESRVVPRYDVAESTVLWLQLKDGRLEELHHFTDAAALRGALEAAPQDSGAGD</sequence>
<name>A0A653E3B7_9PSED</name>
<dbReference type="EMBL" id="LR215729">
    <property type="protein sequence ID" value="VEV96536.1"/>
    <property type="molecule type" value="Genomic_DNA"/>
</dbReference>
<dbReference type="AlphaFoldDB" id="A0A653E3B7"/>
<reference evidence="2" key="1">
    <citation type="submission" date="2019-02" db="EMBL/GenBank/DDBJ databases">
        <authorList>
            <consortium name="Genoscope - CEA"/>
            <person name="William W."/>
        </authorList>
    </citation>
    <scope>NUCLEOTIDE SEQUENCE [LARGE SCALE GENOMIC DNA]</scope>
    <source>
        <strain evidence="2">YSy11</strain>
    </source>
</reference>
<protein>
    <submittedName>
        <fullName evidence="2">FAD/FMN-containing dehydrogenase</fullName>
    </submittedName>
</protein>
<organism evidence="2">
    <name type="scientific">Pseudomonas marincola</name>
    <dbReference type="NCBI Taxonomy" id="437900"/>
    <lineage>
        <taxon>Bacteria</taxon>
        <taxon>Pseudomonadati</taxon>
        <taxon>Pseudomonadota</taxon>
        <taxon>Gammaproteobacteria</taxon>
        <taxon>Pseudomonadales</taxon>
        <taxon>Pseudomonadaceae</taxon>
        <taxon>Pseudomonas</taxon>
    </lineage>
</organism>
<accession>A0A653E3B7</accession>
<proteinExistence type="predicted"/>
<gene>
    <name evidence="2" type="ORF">PMYSY11_1489</name>
</gene>
<evidence type="ECO:0000313" key="2">
    <source>
        <dbReference type="EMBL" id="VEV96536.1"/>
    </source>
</evidence>
<evidence type="ECO:0000256" key="1">
    <source>
        <dbReference type="SAM" id="SignalP"/>
    </source>
</evidence>
<dbReference type="RefSeq" id="WP_150547921.1">
    <property type="nucleotide sequence ID" value="NZ_LR215729.2"/>
</dbReference>
<keyword evidence="1" id="KW-0732">Signal</keyword>
<feature type="signal peptide" evidence="1">
    <location>
        <begin position="1"/>
        <end position="18"/>
    </location>
</feature>
<feature type="chain" id="PRO_5025035522" evidence="1">
    <location>
        <begin position="19"/>
        <end position="161"/>
    </location>
</feature>